<dbReference type="PANTHER" id="PTHR11040">
    <property type="entry name" value="ZINC/IRON TRANSPORTER"/>
    <property type="match status" value="1"/>
</dbReference>
<accession>A0A0U5FQS5</accession>
<dbReference type="GO" id="GO:0005886">
    <property type="term" value="C:plasma membrane"/>
    <property type="evidence" value="ECO:0007669"/>
    <property type="project" value="TreeGrafter"/>
</dbReference>
<feature type="transmembrane region" description="Helical" evidence="5">
    <location>
        <begin position="128"/>
        <end position="152"/>
    </location>
</feature>
<keyword evidence="3 5" id="KW-1133">Transmembrane helix</keyword>
<dbReference type="GO" id="GO:0071578">
    <property type="term" value="P:zinc ion import across plasma membrane"/>
    <property type="evidence" value="ECO:0007669"/>
    <property type="project" value="TreeGrafter"/>
</dbReference>
<comment type="subcellular location">
    <subcellularLocation>
        <location evidence="1">Membrane</location>
        <topology evidence="1">Multi-pass membrane protein</topology>
    </subcellularLocation>
</comment>
<dbReference type="AlphaFoldDB" id="A0A0U5FQS5"/>
<evidence type="ECO:0000313" key="6">
    <source>
        <dbReference type="EMBL" id="CEL00957.1"/>
    </source>
</evidence>
<reference evidence="7" key="1">
    <citation type="journal article" date="2016" name="Genome Announc.">
        <title>Draft genome sequences of fungus Aspergillus calidoustus.</title>
        <authorList>
            <person name="Horn F."/>
            <person name="Linde J."/>
            <person name="Mattern D.J."/>
            <person name="Walther G."/>
            <person name="Guthke R."/>
            <person name="Scherlach K."/>
            <person name="Martin K."/>
            <person name="Brakhage A.A."/>
            <person name="Petzke L."/>
            <person name="Valiante V."/>
        </authorList>
    </citation>
    <scope>NUCLEOTIDE SEQUENCE [LARGE SCALE GENOMIC DNA]</scope>
    <source>
        <strain evidence="7">SF006504</strain>
    </source>
</reference>
<dbReference type="InterPro" id="IPR003689">
    <property type="entry name" value="ZIP"/>
</dbReference>
<keyword evidence="2 5" id="KW-0812">Transmembrane</keyword>
<proteinExistence type="predicted"/>
<dbReference type="Proteomes" id="UP000054771">
    <property type="component" value="Unassembled WGS sequence"/>
</dbReference>
<evidence type="ECO:0000256" key="2">
    <source>
        <dbReference type="ARBA" id="ARBA00022692"/>
    </source>
</evidence>
<feature type="transmembrane region" description="Helical" evidence="5">
    <location>
        <begin position="215"/>
        <end position="239"/>
    </location>
</feature>
<name>A0A0U5FQS5_ASPCI</name>
<feature type="transmembrane region" description="Helical" evidence="5">
    <location>
        <begin position="283"/>
        <end position="303"/>
    </location>
</feature>
<protein>
    <submittedName>
        <fullName evidence="6">Uncharacterized protein</fullName>
    </submittedName>
</protein>
<evidence type="ECO:0000313" key="7">
    <source>
        <dbReference type="Proteomes" id="UP000054771"/>
    </source>
</evidence>
<evidence type="ECO:0000256" key="5">
    <source>
        <dbReference type="SAM" id="Phobius"/>
    </source>
</evidence>
<feature type="transmembrane region" description="Helical" evidence="5">
    <location>
        <begin position="356"/>
        <end position="376"/>
    </location>
</feature>
<organism evidence="6 7">
    <name type="scientific">Aspergillus calidoustus</name>
    <dbReference type="NCBI Taxonomy" id="454130"/>
    <lineage>
        <taxon>Eukaryota</taxon>
        <taxon>Fungi</taxon>
        <taxon>Dikarya</taxon>
        <taxon>Ascomycota</taxon>
        <taxon>Pezizomycotina</taxon>
        <taxon>Eurotiomycetes</taxon>
        <taxon>Eurotiomycetidae</taxon>
        <taxon>Eurotiales</taxon>
        <taxon>Aspergillaceae</taxon>
        <taxon>Aspergillus</taxon>
        <taxon>Aspergillus subgen. Nidulantes</taxon>
    </lineage>
</organism>
<dbReference type="EMBL" id="CDMC01000001">
    <property type="protein sequence ID" value="CEL00957.1"/>
    <property type="molecule type" value="Genomic_DNA"/>
</dbReference>
<dbReference type="PANTHER" id="PTHR11040:SF69">
    <property type="entry name" value="ZINC-REGULATED TRANSPORTER 2"/>
    <property type="match status" value="1"/>
</dbReference>
<evidence type="ECO:0000256" key="1">
    <source>
        <dbReference type="ARBA" id="ARBA00004141"/>
    </source>
</evidence>
<dbReference type="OMA" id="CWVEGII"/>
<sequence length="377" mass="40956">MEPSLLHPFVVQAVSKEGDDVGTCETGNDYDGRVGLRVSSIFVILAGSLLATLLPLLVKRFGERGAHRQVAFADAEGEGQRTGGEGRGRTVWPLLLFISRYFGSGIIIATAFIHLLAPAEEALRNECLTGVIAEYCWVEGIILMTIVIMFMVEFSAMRYTLPGEGIPAKSGNEQGKNHYRIGEEEGVLSSDDLNDRYHLSAAEKDRPGSDYTAQLIGLFILEFGIIFHSIFIGLTLAVAGGSEFTTLYVVLFFHQTFEGLGLGSRLAKIPWPAASRMKRWTPYILAIAYSATTPIAIAIGLAVRTTYPPSGRTTLIVTGVFDSISAGILMYTGLVELLAHEFIFGGEMHRAPLRTVWSAFALLCLGSGLMALLGRWA</sequence>
<feature type="transmembrane region" description="Helical" evidence="5">
    <location>
        <begin position="38"/>
        <end position="58"/>
    </location>
</feature>
<dbReference type="STRING" id="454130.A0A0U5FQS5"/>
<evidence type="ECO:0000256" key="3">
    <source>
        <dbReference type="ARBA" id="ARBA00022989"/>
    </source>
</evidence>
<dbReference type="GO" id="GO:0000007">
    <property type="term" value="F:low-affinity zinc ion transmembrane transporter activity"/>
    <property type="evidence" value="ECO:0007669"/>
    <property type="project" value="TreeGrafter"/>
</dbReference>
<gene>
    <name evidence="6" type="ORF">ASPCAL00549</name>
</gene>
<dbReference type="Pfam" id="PF02535">
    <property type="entry name" value="Zip"/>
    <property type="match status" value="1"/>
</dbReference>
<dbReference type="OrthoDB" id="448280at2759"/>
<keyword evidence="7" id="KW-1185">Reference proteome</keyword>
<feature type="transmembrane region" description="Helical" evidence="5">
    <location>
        <begin position="323"/>
        <end position="344"/>
    </location>
</feature>
<keyword evidence="4 5" id="KW-0472">Membrane</keyword>
<feature type="transmembrane region" description="Helical" evidence="5">
    <location>
        <begin position="91"/>
        <end position="116"/>
    </location>
</feature>
<evidence type="ECO:0000256" key="4">
    <source>
        <dbReference type="ARBA" id="ARBA00023136"/>
    </source>
</evidence>